<gene>
    <name evidence="13" type="primary">SLC25A40</name>
</gene>
<dbReference type="PANTHER" id="PTHR45760:SF5">
    <property type="entry name" value="MITOCHONDRIAL GLUTATHIONE TRANSPORTER SLC25A40-RELATED"/>
    <property type="match status" value="1"/>
</dbReference>
<dbReference type="AlphaFoldDB" id="A0A8D0H105"/>
<dbReference type="InterPro" id="IPR023395">
    <property type="entry name" value="MCP_dom_sf"/>
</dbReference>
<feature type="repeat" description="Solcar" evidence="11">
    <location>
        <begin position="120"/>
        <end position="214"/>
    </location>
</feature>
<comment type="catalytic activity">
    <reaction evidence="10">
        <text>glutathione(in) = glutathione(out)</text>
        <dbReference type="Rhea" id="RHEA:74819"/>
        <dbReference type="ChEBI" id="CHEBI:57925"/>
    </reaction>
</comment>
<keyword evidence="8" id="KW-0496">Mitochondrion</keyword>
<keyword evidence="14" id="KW-1185">Reference proteome</keyword>
<evidence type="ECO:0000256" key="5">
    <source>
        <dbReference type="ARBA" id="ARBA00022737"/>
    </source>
</evidence>
<dbReference type="GO" id="GO:0034634">
    <property type="term" value="F:glutathione transmembrane transporter activity"/>
    <property type="evidence" value="ECO:0007669"/>
    <property type="project" value="Ensembl"/>
</dbReference>
<dbReference type="InterPro" id="IPR018108">
    <property type="entry name" value="MCP_transmembrane"/>
</dbReference>
<proteinExistence type="inferred from homology"/>
<dbReference type="Ensembl" id="ENSSPUT00000016114.1">
    <property type="protein sequence ID" value="ENSSPUP00000015108.1"/>
    <property type="gene ID" value="ENSSPUG00000011637.1"/>
</dbReference>
<dbReference type="Pfam" id="PF00153">
    <property type="entry name" value="Mito_carr"/>
    <property type="match status" value="2"/>
</dbReference>
<evidence type="ECO:0000313" key="14">
    <source>
        <dbReference type="Proteomes" id="UP000694392"/>
    </source>
</evidence>
<evidence type="ECO:0000256" key="3">
    <source>
        <dbReference type="ARBA" id="ARBA00022448"/>
    </source>
</evidence>
<accession>A0A8D0H105</accession>
<evidence type="ECO:0000256" key="9">
    <source>
        <dbReference type="ARBA" id="ARBA00023136"/>
    </source>
</evidence>
<evidence type="ECO:0000256" key="12">
    <source>
        <dbReference type="RuleBase" id="RU000488"/>
    </source>
</evidence>
<keyword evidence="6" id="KW-0999">Mitochondrion inner membrane</keyword>
<name>A0A8D0H105_SPHPU</name>
<comment type="similarity">
    <text evidence="2 12">Belongs to the mitochondrial carrier (TC 2.A.29) family.</text>
</comment>
<evidence type="ECO:0000256" key="7">
    <source>
        <dbReference type="ARBA" id="ARBA00022989"/>
    </source>
</evidence>
<keyword evidence="3 12" id="KW-0813">Transport</keyword>
<organism evidence="13 14">
    <name type="scientific">Sphenodon punctatus</name>
    <name type="common">Tuatara</name>
    <name type="synonym">Hatteria punctata</name>
    <dbReference type="NCBI Taxonomy" id="8508"/>
    <lineage>
        <taxon>Eukaryota</taxon>
        <taxon>Metazoa</taxon>
        <taxon>Chordata</taxon>
        <taxon>Craniata</taxon>
        <taxon>Vertebrata</taxon>
        <taxon>Euteleostomi</taxon>
        <taxon>Lepidosauria</taxon>
        <taxon>Sphenodontia</taxon>
        <taxon>Sphenodontidae</taxon>
        <taxon>Sphenodon</taxon>
    </lineage>
</organism>
<dbReference type="InterPro" id="IPR045315">
    <property type="entry name" value="Mtm1-like"/>
</dbReference>
<evidence type="ECO:0000256" key="2">
    <source>
        <dbReference type="ARBA" id="ARBA00006375"/>
    </source>
</evidence>
<dbReference type="GO" id="GO:0048821">
    <property type="term" value="P:erythrocyte development"/>
    <property type="evidence" value="ECO:0007669"/>
    <property type="project" value="Ensembl"/>
</dbReference>
<keyword evidence="5" id="KW-0677">Repeat</keyword>
<evidence type="ECO:0000256" key="8">
    <source>
        <dbReference type="ARBA" id="ARBA00023128"/>
    </source>
</evidence>
<dbReference type="PROSITE" id="PS50920">
    <property type="entry name" value="SOLCAR"/>
    <property type="match status" value="2"/>
</dbReference>
<protein>
    <submittedName>
        <fullName evidence="13">Solute carrier family 25 member 40</fullName>
    </submittedName>
</protein>
<sequence length="227" mass="25804">MAIPATVIYFTSYEQLSEALISKLGDGSHLPVLAGSLARLGTVTIISPIELMRTKLQARQLSYRQLYKCLNSEVARKGWISLWKGWSPTILRDVPFSALYWCNYEYLKKRLCRKYDMREPTFLITFTSGAVSGSVAAAITLPFDVVKTHKQTNVWEYELSNISEKMPASVWRIMKKVVAENGFAGLFVGFIPRLTKVAPACAIMIGTYEYVKSSFRRLNKERHMKSQ</sequence>
<evidence type="ECO:0000256" key="4">
    <source>
        <dbReference type="ARBA" id="ARBA00022692"/>
    </source>
</evidence>
<evidence type="ECO:0000256" key="11">
    <source>
        <dbReference type="PROSITE-ProRule" id="PRU00282"/>
    </source>
</evidence>
<keyword evidence="9 11" id="KW-0472">Membrane</keyword>
<evidence type="ECO:0000313" key="13">
    <source>
        <dbReference type="Ensembl" id="ENSSPUP00000015108.1"/>
    </source>
</evidence>
<dbReference type="SUPFAM" id="SSF103506">
    <property type="entry name" value="Mitochondrial carrier"/>
    <property type="match status" value="1"/>
</dbReference>
<evidence type="ECO:0000256" key="1">
    <source>
        <dbReference type="ARBA" id="ARBA00004448"/>
    </source>
</evidence>
<dbReference type="GeneTree" id="ENSGT00940000160249"/>
<keyword evidence="4 11" id="KW-0812">Transmembrane</keyword>
<dbReference type="GO" id="GO:0005743">
    <property type="term" value="C:mitochondrial inner membrane"/>
    <property type="evidence" value="ECO:0007669"/>
    <property type="project" value="UniProtKB-SubCell"/>
</dbReference>
<dbReference type="Gene3D" id="1.50.40.10">
    <property type="entry name" value="Mitochondrial carrier domain"/>
    <property type="match status" value="1"/>
</dbReference>
<dbReference type="OMA" id="AIDSTIC"/>
<evidence type="ECO:0000256" key="10">
    <source>
        <dbReference type="ARBA" id="ARBA00036017"/>
    </source>
</evidence>
<dbReference type="GO" id="GO:1990542">
    <property type="term" value="P:mitochondrial transmembrane transport"/>
    <property type="evidence" value="ECO:0007669"/>
    <property type="project" value="InterPro"/>
</dbReference>
<keyword evidence="7" id="KW-1133">Transmembrane helix</keyword>
<reference evidence="13" key="2">
    <citation type="submission" date="2025-09" db="UniProtKB">
        <authorList>
            <consortium name="Ensembl"/>
        </authorList>
    </citation>
    <scope>IDENTIFICATION</scope>
</reference>
<dbReference type="PANTHER" id="PTHR45760">
    <property type="entry name" value="FI19922P1-RELATED"/>
    <property type="match status" value="1"/>
</dbReference>
<comment type="subcellular location">
    <subcellularLocation>
        <location evidence="1">Mitochondrion inner membrane</location>
        <topology evidence="1">Multi-pass membrane protein</topology>
    </subcellularLocation>
</comment>
<feature type="repeat" description="Solcar" evidence="11">
    <location>
        <begin position="26"/>
        <end position="110"/>
    </location>
</feature>
<dbReference type="Proteomes" id="UP000694392">
    <property type="component" value="Unplaced"/>
</dbReference>
<reference evidence="13" key="1">
    <citation type="submission" date="2025-08" db="UniProtKB">
        <authorList>
            <consortium name="Ensembl"/>
        </authorList>
    </citation>
    <scope>IDENTIFICATION</scope>
</reference>
<evidence type="ECO:0000256" key="6">
    <source>
        <dbReference type="ARBA" id="ARBA00022792"/>
    </source>
</evidence>